<evidence type="ECO:0000256" key="4">
    <source>
        <dbReference type="ARBA" id="ARBA00022679"/>
    </source>
</evidence>
<protein>
    <recommendedName>
        <fullName evidence="2">DNA-directed RNA polymerase</fullName>
        <ecNumber evidence="2">2.7.7.6</ecNumber>
    </recommendedName>
</protein>
<evidence type="ECO:0000256" key="2">
    <source>
        <dbReference type="ARBA" id="ARBA00012418"/>
    </source>
</evidence>
<evidence type="ECO:0000313" key="12">
    <source>
        <dbReference type="EMBL" id="ABA27392.1"/>
    </source>
</evidence>
<evidence type="ECO:0000313" key="13">
    <source>
        <dbReference type="Proteomes" id="UP000243425"/>
    </source>
</evidence>
<evidence type="ECO:0000256" key="7">
    <source>
        <dbReference type="RuleBase" id="RU000434"/>
    </source>
</evidence>
<dbReference type="SUPFAM" id="SSF64484">
    <property type="entry name" value="beta and beta-prime subunits of DNA dependent RNA-polymerase"/>
    <property type="match status" value="1"/>
</dbReference>
<organism evidence="12 13">
    <name type="scientific">Bigelowiella natans</name>
    <name type="common">Pedinomonas minutissima</name>
    <name type="synonym">Chlorarachnion sp. (strain CCMP621)</name>
    <dbReference type="NCBI Taxonomy" id="227086"/>
    <lineage>
        <taxon>Eukaryota</taxon>
        <taxon>Sar</taxon>
        <taxon>Rhizaria</taxon>
        <taxon>Cercozoa</taxon>
        <taxon>Chlorarachniophyceae</taxon>
        <taxon>Bigelowiella</taxon>
    </lineage>
</organism>
<dbReference type="Pfam" id="PF04560">
    <property type="entry name" value="RNA_pol_Rpb2_7"/>
    <property type="match status" value="1"/>
</dbReference>
<dbReference type="InterPro" id="IPR007641">
    <property type="entry name" value="RNA_pol_Rpb2_7"/>
</dbReference>
<feature type="domain" description="RNA polymerase Rpb2" evidence="11">
    <location>
        <begin position="439"/>
        <end position="503"/>
    </location>
</feature>
<evidence type="ECO:0000259" key="11">
    <source>
        <dbReference type="Pfam" id="PF04565"/>
    </source>
</evidence>
<dbReference type="Pfam" id="PF00562">
    <property type="entry name" value="RNA_pol_Rpb2_6"/>
    <property type="match status" value="1"/>
</dbReference>
<dbReference type="GO" id="GO:0003677">
    <property type="term" value="F:DNA binding"/>
    <property type="evidence" value="ECO:0007669"/>
    <property type="project" value="InterPro"/>
</dbReference>
<dbReference type="CDD" id="cd00653">
    <property type="entry name" value="RNA_pol_B_RPB2"/>
    <property type="match status" value="1"/>
</dbReference>
<evidence type="ECO:0000256" key="5">
    <source>
        <dbReference type="ARBA" id="ARBA00022695"/>
    </source>
</evidence>
<dbReference type="Proteomes" id="UP000243425">
    <property type="component" value="Nucleomorph 3"/>
</dbReference>
<dbReference type="GO" id="GO:0032549">
    <property type="term" value="F:ribonucleoside binding"/>
    <property type="evidence" value="ECO:0007669"/>
    <property type="project" value="InterPro"/>
</dbReference>
<accession>Q3LVX3</accession>
<dbReference type="Gene3D" id="3.90.1800.10">
    <property type="entry name" value="RNA polymerase alpha subunit dimerisation domain"/>
    <property type="match status" value="1"/>
</dbReference>
<name>Q3LVX3_BIGNA</name>
<evidence type="ECO:0000259" key="10">
    <source>
        <dbReference type="Pfam" id="PF04563"/>
    </source>
</evidence>
<keyword evidence="4" id="KW-0808">Transferase</keyword>
<dbReference type="AlphaFoldDB" id="Q3LVX3"/>
<dbReference type="InterPro" id="IPR015712">
    <property type="entry name" value="DNA-dir_RNA_pol_su2"/>
</dbReference>
<geneLocation type="nucleomorph" evidence="12"/>
<dbReference type="InterPro" id="IPR007120">
    <property type="entry name" value="DNA-dir_RNAP_su2_dom"/>
</dbReference>
<comment type="similarity">
    <text evidence="1 7">Belongs to the RNA polymerase beta chain family.</text>
</comment>
<keyword evidence="6" id="KW-0804">Transcription</keyword>
<gene>
    <name evidence="12" type="primary">rpa2</name>
</gene>
<dbReference type="GO" id="GO:0003899">
    <property type="term" value="F:DNA-directed RNA polymerase activity"/>
    <property type="evidence" value="ECO:0007669"/>
    <property type="project" value="UniProtKB-EC"/>
</dbReference>
<dbReference type="Gene3D" id="2.40.270.10">
    <property type="entry name" value="DNA-directed RNA polymerase, subunit 2, domain 6"/>
    <property type="match status" value="1"/>
</dbReference>
<dbReference type="InterPro" id="IPR014724">
    <property type="entry name" value="RNA_pol_RPB2_OB-fold"/>
</dbReference>
<keyword evidence="3 12" id="KW-0240">DNA-directed RNA polymerase</keyword>
<dbReference type="Pfam" id="PF04565">
    <property type="entry name" value="RNA_pol_Rpb2_3"/>
    <property type="match status" value="1"/>
</dbReference>
<dbReference type="EC" id="2.7.7.6" evidence="2"/>
<dbReference type="GO" id="GO:0006351">
    <property type="term" value="P:DNA-templated transcription"/>
    <property type="evidence" value="ECO:0007669"/>
    <property type="project" value="InterPro"/>
</dbReference>
<proteinExistence type="inferred from homology"/>
<evidence type="ECO:0000259" key="8">
    <source>
        <dbReference type="Pfam" id="PF00562"/>
    </source>
</evidence>
<dbReference type="GeneID" id="5788275"/>
<dbReference type="GO" id="GO:0000428">
    <property type="term" value="C:DNA-directed RNA polymerase complex"/>
    <property type="evidence" value="ECO:0007669"/>
    <property type="project" value="UniProtKB-KW"/>
</dbReference>
<keyword evidence="12" id="KW-0542">Nucleomorph</keyword>
<dbReference type="Gene3D" id="3.90.1100.10">
    <property type="match status" value="1"/>
</dbReference>
<evidence type="ECO:0000256" key="6">
    <source>
        <dbReference type="ARBA" id="ARBA00023163"/>
    </source>
</evidence>
<dbReference type="Pfam" id="PF04563">
    <property type="entry name" value="RNA_pol_Rpb2_1"/>
    <property type="match status" value="1"/>
</dbReference>
<feature type="domain" description="RNA polymerase beta subunit protrusion" evidence="10">
    <location>
        <begin position="16"/>
        <end position="357"/>
    </location>
</feature>
<evidence type="ECO:0000256" key="3">
    <source>
        <dbReference type="ARBA" id="ARBA00022478"/>
    </source>
</evidence>
<dbReference type="EMBL" id="DQ158858">
    <property type="protein sequence ID" value="ABA27392.1"/>
    <property type="molecule type" value="Genomic_DNA"/>
</dbReference>
<dbReference type="RefSeq" id="XP_001713004.1">
    <property type="nucleotide sequence ID" value="XM_001712952.1"/>
</dbReference>
<dbReference type="Gene3D" id="2.40.50.150">
    <property type="match status" value="1"/>
</dbReference>
<reference evidence="12 13" key="1">
    <citation type="journal article" date="2006" name="Proc. Natl. Acad. Sci. U.S.A.">
        <title>Complete nucleotide sequence of the chlorarachniophyte nucleomorph: nature's smallest nucleus.</title>
        <authorList>
            <person name="Gilson P.R."/>
            <person name="Su V."/>
            <person name="Slamovits C.H."/>
            <person name="Reith M.E."/>
            <person name="Keeling P.J."/>
            <person name="McFadden G.I."/>
        </authorList>
    </citation>
    <scope>NUCLEOTIDE SEQUENCE [LARGE SCALE GENOMIC DNA]</scope>
    <source>
        <strain evidence="13">CCMP621</strain>
    </source>
</reference>
<feature type="domain" description="RNA polymerase Rpb2" evidence="9">
    <location>
        <begin position="1035"/>
        <end position="1080"/>
    </location>
</feature>
<evidence type="ECO:0000256" key="1">
    <source>
        <dbReference type="ARBA" id="ARBA00006835"/>
    </source>
</evidence>
<dbReference type="PANTHER" id="PTHR20856">
    <property type="entry name" value="DNA-DIRECTED RNA POLYMERASE I SUBUNIT 2"/>
    <property type="match status" value="1"/>
</dbReference>
<keyword evidence="5" id="KW-0548">Nucleotidyltransferase</keyword>
<dbReference type="InterPro" id="IPR007645">
    <property type="entry name" value="RNA_pol_Rpb2_3"/>
</dbReference>
<dbReference type="InterPro" id="IPR007644">
    <property type="entry name" value="RNA_pol_bsu_protrusion"/>
</dbReference>
<dbReference type="InterPro" id="IPR037033">
    <property type="entry name" value="DNA-dir_RNAP_su2_hyb_sf"/>
</dbReference>
<feature type="domain" description="DNA-directed RNA polymerase subunit 2 hybrid-binding" evidence="8">
    <location>
        <begin position="676"/>
        <end position="1032"/>
    </location>
</feature>
<evidence type="ECO:0000259" key="9">
    <source>
        <dbReference type="Pfam" id="PF04560"/>
    </source>
</evidence>
<sequence length="1137" mass="131865">MANITFYFCQDLHKKSFDNFLNNKIRISFILLASNFFLNFKSDNIVFCNIKKPFISFPKFFLKSLNRELTLYEQYCKDIMSTYDSYLYYSLCSISINHIKKSKIQCTTSLPMMLGSIRCNVHSQIITRNVQLSEKKVFKTGYFVSKGKSKVIRISNTIKKNHIFLIKKKSHKSNASKTYILIKISKKNSENFITKIFLSRSKGIIFIFGSRDYDIEIFSEVLLCSILDNKKLSGQISNENHYSNFYNGRICRHLLKQFYINSNLVQHAQIVGLGLYSKFDYFNYVGKVINCSNLLDFFSNFMEVGCHFIRNTFLGHLYNSSNKHNYFRSIYLRLVENKIFKDSSDNLNLTINLEYILPGDVCTLALFKSAMTIIFRSSLKLKDNINKNSMKNSTSFSKDFYSYTNINKKIFSRIKIIISVGHLKDLVSHSSYENGNSVLLEKSNMSCYFSNFDLVHRGQYFKKSQNIYPRLVSLDSLGYLCPVQTPDGASSGLINHLSLLTAISIDCEFDDLNSNFFIQEFLLSINFLPIESKIVGTSFENLISAGLNNMLIGLFFHSLLNEKIRFYHFLKSIRLYDNGRNLFLNHSFENQKLKIFDTEAAYFTPSVPGNEMIQFYTNANRPLRLLKLYSSCSFEFIGMNEFINLSVKWLDSFSSQKFFDKTHQDLGNIALLSFTASLIPFWNHNQSPRNIYQCQMSKQAIGAGLENSMFCQDTKVMFLYYPQKYLFKKFNRIITRRGLLPYGNNIIISIGSNSQNDMEDACVLNKFSSQNGLFHTIILKKVKQNNYLIEKDKEKIALTKNIRSLLNSLIINKSVRNLCHNRFILSSIFNYTKKNKVKVQEYNNFDQFTYFGKEKVKSKTRFKFSLEITKNITRNILVGDKLASLHGQKSVVSTLISREDLPFSFFDGIIPEVSLNPHSFPSRMTIGMLKEMALLKNSIFTGKLLNLSDFTKHRKREYDWYNDISVFFKEYGHTNINESLMIDGRLGITVKTFFYNGVVFYQRLPQMVNDKMQFSFRSPTEPLTKQPRRGRKYGGAIRFGEMEKDALISHGASALVNDRLSKSSDYYVTLLCVNCNNLRVGFNKDDFSCFKSNRKINLSDQKCCNDAKYHILIVPFILISFIRELKYHSIKALINVL</sequence>